<feature type="compositionally biased region" description="Polar residues" evidence="11">
    <location>
        <begin position="407"/>
        <end position="418"/>
    </location>
</feature>
<name>A0A3P8UE77_CYNSE</name>
<reference evidence="15 16" key="1">
    <citation type="journal article" date="2014" name="Nat. Genet.">
        <title>Whole-genome sequence of a flatfish provides insights into ZW sex chromosome evolution and adaptation to a benthic lifestyle.</title>
        <authorList>
            <person name="Chen S."/>
            <person name="Zhang G."/>
            <person name="Shao C."/>
            <person name="Huang Q."/>
            <person name="Liu G."/>
            <person name="Zhang P."/>
            <person name="Song W."/>
            <person name="An N."/>
            <person name="Chalopin D."/>
            <person name="Volff J.N."/>
            <person name="Hong Y."/>
            <person name="Li Q."/>
            <person name="Sha Z."/>
            <person name="Zhou H."/>
            <person name="Xie M."/>
            <person name="Yu Q."/>
            <person name="Liu Y."/>
            <person name="Xiang H."/>
            <person name="Wang N."/>
            <person name="Wu K."/>
            <person name="Yang C."/>
            <person name="Zhou Q."/>
            <person name="Liao X."/>
            <person name="Yang L."/>
            <person name="Hu Q."/>
            <person name="Zhang J."/>
            <person name="Meng L."/>
            <person name="Jin L."/>
            <person name="Tian Y."/>
            <person name="Lian J."/>
            <person name="Yang J."/>
            <person name="Miao G."/>
            <person name="Liu S."/>
            <person name="Liang Z."/>
            <person name="Yan F."/>
            <person name="Li Y."/>
            <person name="Sun B."/>
            <person name="Zhang H."/>
            <person name="Zhang J."/>
            <person name="Zhu Y."/>
            <person name="Du M."/>
            <person name="Zhao Y."/>
            <person name="Schartl M."/>
            <person name="Tang Q."/>
            <person name="Wang J."/>
        </authorList>
    </citation>
    <scope>NUCLEOTIDE SEQUENCE</scope>
</reference>
<dbReference type="InterPro" id="IPR056884">
    <property type="entry name" value="NPHP3-like_N"/>
</dbReference>
<dbReference type="FunFam" id="1.25.40.10:FF:000150">
    <property type="entry name" value="Nephrocystin-3"/>
    <property type="match status" value="1"/>
</dbReference>
<reference evidence="15" key="2">
    <citation type="submission" date="2025-08" db="UniProtKB">
        <authorList>
            <consortium name="Ensembl"/>
        </authorList>
    </citation>
    <scope>IDENTIFICATION</scope>
</reference>
<keyword evidence="16" id="KW-1185">Reference proteome</keyword>
<dbReference type="FunFam" id="1.25.40.10:FF:000362">
    <property type="entry name" value="Nephrocystin-3"/>
    <property type="match status" value="1"/>
</dbReference>
<dbReference type="InterPro" id="IPR019734">
    <property type="entry name" value="TPR_rpt"/>
</dbReference>
<dbReference type="SUPFAM" id="SSF48452">
    <property type="entry name" value="TPR-like"/>
    <property type="match status" value="2"/>
</dbReference>
<keyword evidence="2" id="KW-0879">Wnt signaling pathway</keyword>
<evidence type="ECO:0000256" key="8">
    <source>
        <dbReference type="ARBA" id="ARBA00040387"/>
    </source>
</evidence>
<evidence type="ECO:0000259" key="13">
    <source>
        <dbReference type="Pfam" id="PF24885"/>
    </source>
</evidence>
<protein>
    <recommendedName>
        <fullName evidence="8">Nephrocystin-3</fullName>
    </recommendedName>
</protein>
<evidence type="ECO:0000256" key="9">
    <source>
        <dbReference type="PROSITE-ProRule" id="PRU00339"/>
    </source>
</evidence>
<evidence type="ECO:0000256" key="4">
    <source>
        <dbReference type="ARBA" id="ARBA00022803"/>
    </source>
</evidence>
<keyword evidence="5 10" id="KW-0175">Coiled coil</keyword>
<evidence type="ECO:0000256" key="1">
    <source>
        <dbReference type="ARBA" id="ARBA00004138"/>
    </source>
</evidence>
<dbReference type="PANTHER" id="PTHR45641:SF19">
    <property type="entry name" value="NEPHROCYSTIN-3"/>
    <property type="match status" value="1"/>
</dbReference>
<dbReference type="AlphaFoldDB" id="A0A3P8UE77"/>
<dbReference type="GO" id="GO:0007601">
    <property type="term" value="P:visual perception"/>
    <property type="evidence" value="ECO:0007669"/>
    <property type="project" value="Ensembl"/>
</dbReference>
<dbReference type="InterPro" id="IPR056885">
    <property type="entry name" value="TPR_NPHP3"/>
</dbReference>
<dbReference type="GO" id="GO:0070121">
    <property type="term" value="P:Kupffer's vesicle development"/>
    <property type="evidence" value="ECO:0007669"/>
    <property type="project" value="Ensembl"/>
</dbReference>
<evidence type="ECO:0000313" key="16">
    <source>
        <dbReference type="Proteomes" id="UP000265120"/>
    </source>
</evidence>
<feature type="domain" description="Nephrocystin-3 TPR-repeats region" evidence="13">
    <location>
        <begin position="774"/>
        <end position="1001"/>
    </location>
</feature>
<evidence type="ECO:0000256" key="7">
    <source>
        <dbReference type="ARBA" id="ARBA00023273"/>
    </source>
</evidence>
<feature type="repeat" description="TPR" evidence="9">
    <location>
        <begin position="1137"/>
        <end position="1170"/>
    </location>
</feature>
<dbReference type="GeneTree" id="ENSGT00940000156398"/>
<feature type="coiled-coil region" evidence="10">
    <location>
        <begin position="82"/>
        <end position="180"/>
    </location>
</feature>
<dbReference type="SUPFAM" id="SSF52540">
    <property type="entry name" value="P-loop containing nucleoside triphosphate hydrolases"/>
    <property type="match status" value="1"/>
</dbReference>
<dbReference type="GO" id="GO:0003146">
    <property type="term" value="P:heart jogging"/>
    <property type="evidence" value="ECO:0007669"/>
    <property type="project" value="Ensembl"/>
</dbReference>
<feature type="repeat" description="TPR" evidence="9">
    <location>
        <begin position="903"/>
        <end position="936"/>
    </location>
</feature>
<dbReference type="Pfam" id="PF13176">
    <property type="entry name" value="TPR_7"/>
    <property type="match status" value="1"/>
</dbReference>
<dbReference type="FunCoup" id="A0A3P8UE77">
    <property type="interactions" value="714"/>
</dbReference>
<evidence type="ECO:0000313" key="15">
    <source>
        <dbReference type="Ensembl" id="ENSCSEP00000001538.1"/>
    </source>
</evidence>
<comment type="subcellular location">
    <subcellularLocation>
        <location evidence="1">Cell projection</location>
        <location evidence="1">Cilium</location>
    </subcellularLocation>
</comment>
<dbReference type="GO" id="GO:0016055">
    <property type="term" value="P:Wnt signaling pathway"/>
    <property type="evidence" value="ECO:0007669"/>
    <property type="project" value="UniProtKB-KW"/>
</dbReference>
<dbReference type="InterPro" id="IPR027417">
    <property type="entry name" value="P-loop_NTPase"/>
</dbReference>
<keyword evidence="6" id="KW-0969">Cilium</keyword>
<dbReference type="FunFam" id="1.25.40.10:FF:000301">
    <property type="entry name" value="Nephronophthisis 3"/>
    <property type="match status" value="1"/>
</dbReference>
<dbReference type="PANTHER" id="PTHR45641">
    <property type="entry name" value="TETRATRICOPEPTIDE REPEAT PROTEIN (AFU_ORTHOLOGUE AFUA_6G03870)"/>
    <property type="match status" value="1"/>
</dbReference>
<keyword evidence="4 9" id="KW-0802">TPR repeat</keyword>
<dbReference type="Ensembl" id="ENSCSET00000001568.1">
    <property type="protein sequence ID" value="ENSCSEP00000001538.1"/>
    <property type="gene ID" value="ENSCSEG00000001034.1"/>
</dbReference>
<dbReference type="GO" id="GO:0097546">
    <property type="term" value="C:ciliary base"/>
    <property type="evidence" value="ECO:0007669"/>
    <property type="project" value="TreeGrafter"/>
</dbReference>
<keyword evidence="7" id="KW-0966">Cell projection</keyword>
<dbReference type="InterPro" id="IPR011990">
    <property type="entry name" value="TPR-like_helical_dom_sf"/>
</dbReference>
<sequence length="1244" mass="141559">MGTASSLVSPGEVIEDGYGGEGGEACEIPVEVKPKARLLRSSFRRGPRVIGASFKSTGSVDLEYAAEYERLRKEYEIFRVSKNNEISSMQKKEAKLDEENKRLRAELQALQKTYQKILREKESALEAKYQAMERASTFEHDRDKVKRQFKIFRETKEKEIQDLLRAKRDLESKLQQLQAQGIQVYDPNDSDSDDDQTTVTAAGTQCEYWTGGALGSEPSMGSMMQLQQTFRGPEFAHSLIDVEGPFANVSRDDWDAAVATLLQVAPHVPQALWSNTVRCYWIFTQETKAEMDVFTEKHSAVLRRLCEALGHFYLNVCFQEETADSYVVERKQEIERSSVCVLLLKSTVSRLEDCEEAFVKNPEGHPLVLYLRTEDDQGLSDAVCLWCVCGPVWTFRRRSSLFHLQPSLTSRPVPSSQELLGLEGADVDSKDSGLEEGREEDSGDVLWDLHDEQEQIEAYQQACSSTAAQLGFQRYIDRLNDMIAAPPPTPPLLVSGGPGSGKSLLLSKWMELQQKQSPNTLFLYHFVGRPLSSSSEPVLIIKRLTVKLLQHFWSISGLSMEPSKILEEFPRWLERLSARHQGNIIIIIDSIDQIQQAERHMKWLIDPLPVNVRVVVSVNVETCPQAWRLWPTLHLDPLSPREVRSIVNAECQKYTTLLLLQEKKLERHCRSATTCNALYVTLLSRMIISMEQFLQCMDTMSLYRLALKVALSSLSKDRERHIMREILCLACASHNGVSESEVLDLFPDLDLPALSSMLLRLSRLCVVTLRCGLISQDCVTWRVADELPWLLQQQEDRSKLQLSLLNLFVSQNLYKRGHFSELLAYWQYVGKDKSSMASEYFDSLKHYEKSCESEDGMTRLANLYETLGRFLKDLGLPSQAVAPLQRSLEIRETALDPDHPSVARSLHQLAGVYVQWKKYGNAEQLYKQALEISENAYGGEHASVARELESLTVLYQKQNKYEQAERLRKRSVKIRQKTARQKGHMYGFTLLRRRALQLEELTLGTDSADCARTLNELGVLYYLQNNLDAAKVFLSRSLEMRQRVLGPDHPDCAQSLNNLAALHTERREYETAEDMYERALDIRKRALSPDHPSLAYTLKHLAMLYKRRGRLEKAVPLYELSLDIREKSFGPKHPSVATALVNLAVIYCQMKKHSEALPLYERALRVYEDSLGRSHPRVGETLKNLAVLSYERGDFEKAAELYKRAMEIKEAEPSLVCGNAPSRHSSSGDTFSLRGPAPVSHVQR</sequence>
<evidence type="ECO:0000256" key="10">
    <source>
        <dbReference type="SAM" id="Coils"/>
    </source>
</evidence>
<dbReference type="FunFam" id="3.40.50.300:FF:000693">
    <property type="entry name" value="Nephrocystin-3"/>
    <property type="match status" value="1"/>
</dbReference>
<dbReference type="GO" id="GO:0060026">
    <property type="term" value="P:convergent extension"/>
    <property type="evidence" value="ECO:0007669"/>
    <property type="project" value="Ensembl"/>
</dbReference>
<evidence type="ECO:0000256" key="5">
    <source>
        <dbReference type="ARBA" id="ARBA00023054"/>
    </source>
</evidence>
<dbReference type="OMA" id="FKIHQKA"/>
<feature type="compositionally biased region" description="Basic and acidic residues" evidence="11">
    <location>
        <begin position="427"/>
        <end position="436"/>
    </location>
</feature>
<feature type="repeat" description="TPR" evidence="9">
    <location>
        <begin position="1095"/>
        <end position="1128"/>
    </location>
</feature>
<proteinExistence type="predicted"/>
<evidence type="ECO:0000256" key="6">
    <source>
        <dbReference type="ARBA" id="ARBA00023069"/>
    </source>
</evidence>
<dbReference type="Pfam" id="PF13424">
    <property type="entry name" value="TPR_12"/>
    <property type="match status" value="2"/>
</dbReference>
<reference evidence="15" key="3">
    <citation type="submission" date="2025-09" db="UniProtKB">
        <authorList>
            <consortium name="Ensembl"/>
        </authorList>
    </citation>
    <scope>IDENTIFICATION</scope>
</reference>
<feature type="domain" description="Nephrocystin-3 alpha-beta" evidence="14">
    <location>
        <begin position="272"/>
        <end position="382"/>
    </location>
</feature>
<feature type="region of interest" description="Disordered" evidence="11">
    <location>
        <begin position="1"/>
        <end position="20"/>
    </location>
</feature>
<dbReference type="InterPro" id="IPR056886">
    <property type="entry name" value="NPHP3_ab_dom"/>
</dbReference>
<dbReference type="PROSITE" id="PS50005">
    <property type="entry name" value="TPR"/>
    <property type="match status" value="5"/>
</dbReference>
<dbReference type="Pfam" id="PF25022">
    <property type="entry name" value="NPHP3"/>
    <property type="match status" value="1"/>
</dbReference>
<feature type="region of interest" description="Disordered" evidence="11">
    <location>
        <begin position="407"/>
        <end position="442"/>
    </location>
</feature>
<feature type="domain" description="Nephrocystin 3-like N-terminal" evidence="12">
    <location>
        <begin position="488"/>
        <end position="614"/>
    </location>
</feature>
<evidence type="ECO:0000256" key="3">
    <source>
        <dbReference type="ARBA" id="ARBA00022737"/>
    </source>
</evidence>
<feature type="repeat" description="TPR" evidence="9">
    <location>
        <begin position="1053"/>
        <end position="1086"/>
    </location>
</feature>
<evidence type="ECO:0000259" key="14">
    <source>
        <dbReference type="Pfam" id="PF25022"/>
    </source>
</evidence>
<keyword evidence="3" id="KW-0677">Repeat</keyword>
<evidence type="ECO:0000256" key="11">
    <source>
        <dbReference type="SAM" id="MobiDB-lite"/>
    </source>
</evidence>
<evidence type="ECO:0000256" key="2">
    <source>
        <dbReference type="ARBA" id="ARBA00022687"/>
    </source>
</evidence>
<dbReference type="InParanoid" id="A0A3P8UE77"/>
<dbReference type="Proteomes" id="UP000265120">
    <property type="component" value="Chromosome 3"/>
</dbReference>
<dbReference type="Gene3D" id="3.40.50.300">
    <property type="entry name" value="P-loop containing nucleotide triphosphate hydrolases"/>
    <property type="match status" value="1"/>
</dbReference>
<dbReference type="STRING" id="244447.ENSCSEP00000001538"/>
<dbReference type="Pfam" id="PF24885">
    <property type="entry name" value="TPR_NPHP3"/>
    <property type="match status" value="1"/>
</dbReference>
<accession>A0A3P8UE77</accession>
<feature type="region of interest" description="Disordered" evidence="11">
    <location>
        <begin position="1216"/>
        <end position="1244"/>
    </location>
</feature>
<organism evidence="15 16">
    <name type="scientific">Cynoglossus semilaevis</name>
    <name type="common">Tongue sole</name>
    <dbReference type="NCBI Taxonomy" id="244447"/>
    <lineage>
        <taxon>Eukaryota</taxon>
        <taxon>Metazoa</taxon>
        <taxon>Chordata</taxon>
        <taxon>Craniata</taxon>
        <taxon>Vertebrata</taxon>
        <taxon>Euteleostomi</taxon>
        <taxon>Actinopterygii</taxon>
        <taxon>Neopterygii</taxon>
        <taxon>Teleostei</taxon>
        <taxon>Neoteleostei</taxon>
        <taxon>Acanthomorphata</taxon>
        <taxon>Carangaria</taxon>
        <taxon>Pleuronectiformes</taxon>
        <taxon>Pleuronectoidei</taxon>
        <taxon>Cynoglossidae</taxon>
        <taxon>Cynoglossinae</taxon>
        <taxon>Cynoglossus</taxon>
    </lineage>
</organism>
<dbReference type="GO" id="GO:0097543">
    <property type="term" value="C:ciliary inversin compartment"/>
    <property type="evidence" value="ECO:0007669"/>
    <property type="project" value="TreeGrafter"/>
</dbReference>
<dbReference type="Gene3D" id="1.25.40.10">
    <property type="entry name" value="Tetratricopeptide repeat domain"/>
    <property type="match status" value="3"/>
</dbReference>
<dbReference type="SMART" id="SM00028">
    <property type="entry name" value="TPR"/>
    <property type="match status" value="8"/>
</dbReference>
<feature type="repeat" description="TPR" evidence="9">
    <location>
        <begin position="1179"/>
        <end position="1212"/>
    </location>
</feature>
<dbReference type="GO" id="GO:0048793">
    <property type="term" value="P:pronephros development"/>
    <property type="evidence" value="ECO:0007669"/>
    <property type="project" value="Ensembl"/>
</dbReference>
<evidence type="ECO:0000259" key="12">
    <source>
        <dbReference type="Pfam" id="PF24883"/>
    </source>
</evidence>
<dbReference type="GO" id="GO:0060271">
    <property type="term" value="P:cilium assembly"/>
    <property type="evidence" value="ECO:0007669"/>
    <property type="project" value="Ensembl"/>
</dbReference>
<dbReference type="Pfam" id="PF24883">
    <property type="entry name" value="NPHP3_N"/>
    <property type="match status" value="1"/>
</dbReference>